<gene>
    <name evidence="7" type="ORF">C7I85_16575</name>
</gene>
<dbReference type="InterPro" id="IPR002104">
    <property type="entry name" value="Integrase_catalytic"/>
</dbReference>
<dbReference type="Proteomes" id="UP000240653">
    <property type="component" value="Unassembled WGS sequence"/>
</dbReference>
<dbReference type="InterPro" id="IPR013762">
    <property type="entry name" value="Integrase-like_cat_sf"/>
</dbReference>
<evidence type="ECO:0000256" key="2">
    <source>
        <dbReference type="ARBA" id="ARBA00022908"/>
    </source>
</evidence>
<evidence type="ECO:0000256" key="5">
    <source>
        <dbReference type="SAM" id="MobiDB-lite"/>
    </source>
</evidence>
<dbReference type="EMBL" id="PXYL01000008">
    <property type="protein sequence ID" value="PSJ59236.1"/>
    <property type="molecule type" value="Genomic_DNA"/>
</dbReference>
<reference evidence="7 8" key="1">
    <citation type="submission" date="2018-03" db="EMBL/GenBank/DDBJ databases">
        <title>The draft genome of Mesorhizobium soli JCM 19897.</title>
        <authorList>
            <person name="Li L."/>
            <person name="Liu L."/>
            <person name="Liang L."/>
            <person name="Wang T."/>
            <person name="Zhang X."/>
        </authorList>
    </citation>
    <scope>NUCLEOTIDE SEQUENCE [LARGE SCALE GENOMIC DNA]</scope>
    <source>
        <strain evidence="7 8">JCM 19897</strain>
    </source>
</reference>
<dbReference type="PANTHER" id="PTHR30349:SF41">
    <property type="entry name" value="INTEGRASE_RECOMBINASE PROTEIN MJ0367-RELATED"/>
    <property type="match status" value="1"/>
</dbReference>
<dbReference type="Pfam" id="PF20172">
    <property type="entry name" value="DUF6538"/>
    <property type="match status" value="1"/>
</dbReference>
<evidence type="ECO:0000313" key="7">
    <source>
        <dbReference type="EMBL" id="PSJ59236.1"/>
    </source>
</evidence>
<comment type="similarity">
    <text evidence="1">Belongs to the 'phage' integrase family.</text>
</comment>
<accession>A0A2P7S9R8</accession>
<keyword evidence="8" id="KW-1185">Reference proteome</keyword>
<comment type="caution">
    <text evidence="7">The sequence shown here is derived from an EMBL/GenBank/DDBJ whole genome shotgun (WGS) entry which is preliminary data.</text>
</comment>
<dbReference type="Pfam" id="PF00589">
    <property type="entry name" value="Phage_integrase"/>
    <property type="match status" value="1"/>
</dbReference>
<dbReference type="PROSITE" id="PS51898">
    <property type="entry name" value="TYR_RECOMBINASE"/>
    <property type="match status" value="1"/>
</dbReference>
<evidence type="ECO:0000313" key="8">
    <source>
        <dbReference type="Proteomes" id="UP000240653"/>
    </source>
</evidence>
<dbReference type="Gene3D" id="1.10.443.10">
    <property type="entry name" value="Intergrase catalytic core"/>
    <property type="match status" value="1"/>
</dbReference>
<keyword evidence="3" id="KW-0238">DNA-binding</keyword>
<feature type="compositionally biased region" description="Basic and acidic residues" evidence="5">
    <location>
        <begin position="238"/>
        <end position="251"/>
    </location>
</feature>
<sequence>MWGTGGEMAGSSRQYLEWHGQQWRVRVKVPASVRDLIGRSKLVHPLHTADLKEANERKWAVVARLKSTIAAAEKALSTSDLLDAEALHMRLHKDEEWTLDAVQERAEQIEETHGLGRAKAFYDLASGQVTPLDHHADAFVQHQGYRMKSEGDFRRALGWLGNWLRDADQPVALEAVSRSHAGKFISESLTVGRSADKATAYLGFIRQYWKWLLDKGHLRSGENPWVGQTLPASPKHRRDAEPDRGKRPFTDDEIKTLLNGDGGPMLNDLMRIAALSGMRIEEICQLYVSDCEGGVFNIWAGKTDSARRTVPIHSGLKRIIERRTKGKEGNAFLIDDLPPVPKSRETRSDPAAKRFTRYRRDLGVDERPNDKAKSNVDFHSFRRWFIRKARDAKLAGAQGFDEWTITWVVGHTDSDRAKSLDLSQHGYAGQDPEKAKRALVEAVKLPS</sequence>
<name>A0A2P7S9R8_9HYPH</name>
<keyword evidence="2" id="KW-0229">DNA integration</keyword>
<dbReference type="GO" id="GO:0015074">
    <property type="term" value="P:DNA integration"/>
    <property type="evidence" value="ECO:0007669"/>
    <property type="project" value="UniProtKB-KW"/>
</dbReference>
<dbReference type="AlphaFoldDB" id="A0A2P7S9R8"/>
<dbReference type="InterPro" id="IPR050090">
    <property type="entry name" value="Tyrosine_recombinase_XerCD"/>
</dbReference>
<evidence type="ECO:0000256" key="3">
    <source>
        <dbReference type="ARBA" id="ARBA00023125"/>
    </source>
</evidence>
<dbReference type="PANTHER" id="PTHR30349">
    <property type="entry name" value="PHAGE INTEGRASE-RELATED"/>
    <property type="match status" value="1"/>
</dbReference>
<feature type="region of interest" description="Disordered" evidence="5">
    <location>
        <begin position="223"/>
        <end position="251"/>
    </location>
</feature>
<feature type="domain" description="Tyr recombinase" evidence="6">
    <location>
        <begin position="244"/>
        <end position="440"/>
    </location>
</feature>
<evidence type="ECO:0000256" key="1">
    <source>
        <dbReference type="ARBA" id="ARBA00008857"/>
    </source>
</evidence>
<dbReference type="InterPro" id="IPR011010">
    <property type="entry name" value="DNA_brk_join_enz"/>
</dbReference>
<dbReference type="InterPro" id="IPR046668">
    <property type="entry name" value="DUF6538"/>
</dbReference>
<proteinExistence type="inferred from homology"/>
<dbReference type="GO" id="GO:0006310">
    <property type="term" value="P:DNA recombination"/>
    <property type="evidence" value="ECO:0007669"/>
    <property type="project" value="UniProtKB-KW"/>
</dbReference>
<dbReference type="SUPFAM" id="SSF56349">
    <property type="entry name" value="DNA breaking-rejoining enzymes"/>
    <property type="match status" value="1"/>
</dbReference>
<protein>
    <recommendedName>
        <fullName evidence="6">Tyr recombinase domain-containing protein</fullName>
    </recommendedName>
</protein>
<evidence type="ECO:0000256" key="4">
    <source>
        <dbReference type="ARBA" id="ARBA00023172"/>
    </source>
</evidence>
<keyword evidence="4" id="KW-0233">DNA recombination</keyword>
<evidence type="ECO:0000259" key="6">
    <source>
        <dbReference type="PROSITE" id="PS51898"/>
    </source>
</evidence>
<dbReference type="GO" id="GO:0003677">
    <property type="term" value="F:DNA binding"/>
    <property type="evidence" value="ECO:0007669"/>
    <property type="project" value="UniProtKB-KW"/>
</dbReference>
<organism evidence="7 8">
    <name type="scientific">Pseudaminobacter soli</name>
    <name type="common">ex Li et al. 2025</name>
    <dbReference type="NCBI Taxonomy" id="1295366"/>
    <lineage>
        <taxon>Bacteria</taxon>
        <taxon>Pseudomonadati</taxon>
        <taxon>Pseudomonadota</taxon>
        <taxon>Alphaproteobacteria</taxon>
        <taxon>Hyphomicrobiales</taxon>
        <taxon>Phyllobacteriaceae</taxon>
        <taxon>Pseudaminobacter</taxon>
    </lineage>
</organism>